<proteinExistence type="predicted"/>
<keyword evidence="1" id="KW-0472">Membrane</keyword>
<name>A0A915I2S2_ROMCU</name>
<sequence>MKTNIISNGKFIGYDDTHLFFLVFPLLPTIATACFTWNEMISIYSCWLNYDNDVALCTTLILIGGFSALTFVMIEDANIKFYSPLPLTAKNQRFIARINIGTLWLRTILHFSSWLSTSFAIYVQRFALFPTAFAINVSLGVVIFVSHVGGNMKSWNAVAQAKRMVQRKRVAHVQIFEL</sequence>
<feature type="transmembrane region" description="Helical" evidence="1">
    <location>
        <begin position="53"/>
        <end position="74"/>
    </location>
</feature>
<organism evidence="2 3">
    <name type="scientific">Romanomermis culicivorax</name>
    <name type="common">Nematode worm</name>
    <dbReference type="NCBI Taxonomy" id="13658"/>
    <lineage>
        <taxon>Eukaryota</taxon>
        <taxon>Metazoa</taxon>
        <taxon>Ecdysozoa</taxon>
        <taxon>Nematoda</taxon>
        <taxon>Enoplea</taxon>
        <taxon>Dorylaimia</taxon>
        <taxon>Mermithida</taxon>
        <taxon>Mermithoidea</taxon>
        <taxon>Mermithidae</taxon>
        <taxon>Romanomermis</taxon>
    </lineage>
</organism>
<evidence type="ECO:0000256" key="1">
    <source>
        <dbReference type="SAM" id="Phobius"/>
    </source>
</evidence>
<feature type="transmembrane region" description="Helical" evidence="1">
    <location>
        <begin position="127"/>
        <end position="148"/>
    </location>
</feature>
<keyword evidence="2" id="KW-1185">Reference proteome</keyword>
<evidence type="ECO:0000313" key="2">
    <source>
        <dbReference type="Proteomes" id="UP000887565"/>
    </source>
</evidence>
<keyword evidence="1" id="KW-1133">Transmembrane helix</keyword>
<evidence type="ECO:0000313" key="3">
    <source>
        <dbReference type="WBParaSite" id="nRc.2.0.1.t08135-RA"/>
    </source>
</evidence>
<dbReference type="WBParaSite" id="nRc.2.0.1.t08135-RA">
    <property type="protein sequence ID" value="nRc.2.0.1.t08135-RA"/>
    <property type="gene ID" value="nRc.2.0.1.g08135"/>
</dbReference>
<feature type="transmembrane region" description="Helical" evidence="1">
    <location>
        <begin position="94"/>
        <end position="115"/>
    </location>
</feature>
<feature type="transmembrane region" description="Helical" evidence="1">
    <location>
        <begin position="20"/>
        <end position="41"/>
    </location>
</feature>
<keyword evidence="1" id="KW-0812">Transmembrane</keyword>
<accession>A0A915I2S2</accession>
<protein>
    <submittedName>
        <fullName evidence="3">G protein-coupled receptor</fullName>
    </submittedName>
</protein>
<reference evidence="3" key="1">
    <citation type="submission" date="2022-11" db="UniProtKB">
        <authorList>
            <consortium name="WormBaseParasite"/>
        </authorList>
    </citation>
    <scope>IDENTIFICATION</scope>
</reference>
<dbReference type="AlphaFoldDB" id="A0A915I2S2"/>
<dbReference type="PROSITE" id="PS51257">
    <property type="entry name" value="PROKAR_LIPOPROTEIN"/>
    <property type="match status" value="1"/>
</dbReference>
<dbReference type="Proteomes" id="UP000887565">
    <property type="component" value="Unplaced"/>
</dbReference>